<evidence type="ECO:0000313" key="4">
    <source>
        <dbReference type="Proteomes" id="UP000479226"/>
    </source>
</evidence>
<dbReference type="InterPro" id="IPR012338">
    <property type="entry name" value="Beta-lactam/transpept-like"/>
</dbReference>
<keyword evidence="4" id="KW-1185">Reference proteome</keyword>
<dbReference type="Pfam" id="PF02113">
    <property type="entry name" value="Peptidase_S13"/>
    <property type="match status" value="2"/>
</dbReference>
<dbReference type="SUPFAM" id="SSF56601">
    <property type="entry name" value="beta-lactamase/transpeptidase-like"/>
    <property type="match status" value="1"/>
</dbReference>
<protein>
    <submittedName>
        <fullName evidence="3">D-alanyl-D-alanine carboxypeptidase/D-alanyl-D-alanine-endopeptidase</fullName>
        <ecNumber evidence="3">3.4.16.4</ecNumber>
    </submittedName>
</protein>
<comment type="similarity">
    <text evidence="1">Belongs to the peptidase S13 family.</text>
</comment>
<proteinExistence type="inferred from homology"/>
<dbReference type="EC" id="3.4.16.4" evidence="3"/>
<gene>
    <name evidence="3" type="primary">dacB</name>
    <name evidence="3" type="ORF">G6N77_02685</name>
</gene>
<dbReference type="InterPro" id="IPR000667">
    <property type="entry name" value="Peptidase_S13"/>
</dbReference>
<accession>A0ABX0D664</accession>
<reference evidence="3 4" key="1">
    <citation type="submission" date="2020-02" db="EMBL/GenBank/DDBJ databases">
        <title>Genome sequence of the type strain DSM 27180 of Arthrobacter silviterrae.</title>
        <authorList>
            <person name="Gao J."/>
            <person name="Sun J."/>
        </authorList>
    </citation>
    <scope>NUCLEOTIDE SEQUENCE [LARGE SCALE GENOMIC DNA]</scope>
    <source>
        <strain evidence="3 4">DSM 27180</strain>
    </source>
</reference>
<keyword evidence="3" id="KW-0645">Protease</keyword>
<dbReference type="Gene3D" id="3.40.710.10">
    <property type="entry name" value="DD-peptidase/beta-lactamase superfamily"/>
    <property type="match status" value="2"/>
</dbReference>
<keyword evidence="3" id="KW-0121">Carboxypeptidase</keyword>
<keyword evidence="2 3" id="KW-0378">Hydrolase</keyword>
<dbReference type="RefSeq" id="WP_165180441.1">
    <property type="nucleotide sequence ID" value="NZ_JAAKZI010000002.1"/>
</dbReference>
<sequence>MGRTSKVVTGGLLVLALAAVTVPAGLNLYPALLPRDAATAAVVPAAQLAPTTLQGISGVSALSAAAPLPDPAALTAGLDAALAFDGGTFSAYVADAATGKVLYSKDGDAARTPASNLKLLTATAALKSLGANTRMDTSVVQGSVPGTLVLKAGGDSMLAAGESDPQAAMGHAGLATLAQKTAAALAAAGTTGPVKLAIDDSLFTGPALNPGWDMGDVDAGEIAPIYPMALYGGRTSPGSTSGPRPQDSAVAVAEAFAAALEKAGVPTTGTITRTTAGTGTVLAKVESATVAQQVQYLLAESDNYVAEVMARLVAVKQGQEASNTGAVTAVRAVLASLGLPLDGVSTVDNCGLAVGDLISAHQLVQVVSFLVAHAGTDEGQALGGLPIAGLTGTLGARFTGPVTAAAAGLVRAKTGTLHTVSTLSGYVVNSEGRLLVFSIMGNKLAGGPASAMPSIDTAAAIIAKS</sequence>
<dbReference type="PANTHER" id="PTHR30023:SF0">
    <property type="entry name" value="PENICILLIN-SENSITIVE CARBOXYPEPTIDASE A"/>
    <property type="match status" value="1"/>
</dbReference>
<dbReference type="PANTHER" id="PTHR30023">
    <property type="entry name" value="D-ALANYL-D-ALANINE CARBOXYPEPTIDASE"/>
    <property type="match status" value="1"/>
</dbReference>
<organism evidence="3 4">
    <name type="scientific">Arthrobacter silviterrae</name>
    <dbReference type="NCBI Taxonomy" id="2026658"/>
    <lineage>
        <taxon>Bacteria</taxon>
        <taxon>Bacillati</taxon>
        <taxon>Actinomycetota</taxon>
        <taxon>Actinomycetes</taxon>
        <taxon>Micrococcales</taxon>
        <taxon>Micrococcaceae</taxon>
        <taxon>Arthrobacter</taxon>
    </lineage>
</organism>
<dbReference type="NCBIfam" id="TIGR00666">
    <property type="entry name" value="PBP4"/>
    <property type="match status" value="1"/>
</dbReference>
<comment type="caution">
    <text evidence="3">The sequence shown here is derived from an EMBL/GenBank/DDBJ whole genome shotgun (WGS) entry which is preliminary data.</text>
</comment>
<name>A0ABX0D664_9MICC</name>
<dbReference type="GO" id="GO:0009002">
    <property type="term" value="F:serine-type D-Ala-D-Ala carboxypeptidase activity"/>
    <property type="evidence" value="ECO:0007669"/>
    <property type="project" value="UniProtKB-EC"/>
</dbReference>
<dbReference type="Proteomes" id="UP000479226">
    <property type="component" value="Unassembled WGS sequence"/>
</dbReference>
<dbReference type="PRINTS" id="PR00922">
    <property type="entry name" value="DADACBPTASE3"/>
</dbReference>
<dbReference type="EMBL" id="JAAKZI010000002">
    <property type="protein sequence ID" value="NGN82372.1"/>
    <property type="molecule type" value="Genomic_DNA"/>
</dbReference>
<evidence type="ECO:0000313" key="3">
    <source>
        <dbReference type="EMBL" id="NGN82372.1"/>
    </source>
</evidence>
<evidence type="ECO:0000256" key="1">
    <source>
        <dbReference type="ARBA" id="ARBA00006096"/>
    </source>
</evidence>
<evidence type="ECO:0000256" key="2">
    <source>
        <dbReference type="ARBA" id="ARBA00022801"/>
    </source>
</evidence>